<gene>
    <name evidence="2" type="ORF">IC229_01700</name>
</gene>
<dbReference type="Proteomes" id="UP000598820">
    <property type="component" value="Unassembled WGS sequence"/>
</dbReference>
<dbReference type="RefSeq" id="WP_190885182.1">
    <property type="nucleotide sequence ID" value="NZ_JACWZY010000001.1"/>
</dbReference>
<accession>A0A926XWW2</accession>
<evidence type="ECO:0000259" key="1">
    <source>
        <dbReference type="Pfam" id="PF13788"/>
    </source>
</evidence>
<evidence type="ECO:0000313" key="2">
    <source>
        <dbReference type="EMBL" id="MBD2699332.1"/>
    </source>
</evidence>
<protein>
    <submittedName>
        <fullName evidence="2">DUF4180 domain-containing protein</fullName>
    </submittedName>
</protein>
<evidence type="ECO:0000313" key="3">
    <source>
        <dbReference type="Proteomes" id="UP000598820"/>
    </source>
</evidence>
<dbReference type="AlphaFoldDB" id="A0A926XWW2"/>
<name>A0A926XWW2_9BACT</name>
<keyword evidence="3" id="KW-1185">Reference proteome</keyword>
<dbReference type="EMBL" id="JACWZY010000001">
    <property type="protein sequence ID" value="MBD2699332.1"/>
    <property type="molecule type" value="Genomic_DNA"/>
</dbReference>
<dbReference type="InterPro" id="IPR025438">
    <property type="entry name" value="DUF4180"/>
</dbReference>
<reference evidence="2" key="1">
    <citation type="submission" date="2020-09" db="EMBL/GenBank/DDBJ databases">
        <authorList>
            <person name="Kim M.K."/>
        </authorList>
    </citation>
    <scope>NUCLEOTIDE SEQUENCE</scope>
    <source>
        <strain evidence="2">BT702</strain>
    </source>
</reference>
<feature type="domain" description="DUF4180" evidence="1">
    <location>
        <begin position="9"/>
        <end position="114"/>
    </location>
</feature>
<organism evidence="2 3">
    <name type="scientific">Spirosoma profusum</name>
    <dbReference type="NCBI Taxonomy" id="2771354"/>
    <lineage>
        <taxon>Bacteria</taxon>
        <taxon>Pseudomonadati</taxon>
        <taxon>Bacteroidota</taxon>
        <taxon>Cytophagia</taxon>
        <taxon>Cytophagales</taxon>
        <taxon>Cytophagaceae</taxon>
        <taxon>Spirosoma</taxon>
    </lineage>
</organism>
<dbReference type="Pfam" id="PF13788">
    <property type="entry name" value="DUF4180"/>
    <property type="match status" value="1"/>
</dbReference>
<comment type="caution">
    <text evidence="2">The sequence shown here is derived from an EMBL/GenBank/DDBJ whole genome shotgun (WGS) entry which is preliminary data.</text>
</comment>
<sequence>MQIAIKTVNGKEIAEVTSDMVIINTLEDGLDILANCAYQGAEKIIIHQHNLSPEFFDLKTRLAGDILQKFSTYRVQLAIVGDFSGYTSKSLRDFIFESNKGSLIKFVGSVEEATQ</sequence>
<proteinExistence type="predicted"/>